<dbReference type="EMBL" id="REGW02000016">
    <property type="protein sequence ID" value="KAE8284743.1"/>
    <property type="molecule type" value="Genomic_DNA"/>
</dbReference>
<proteinExistence type="predicted"/>
<dbReference type="AlphaFoldDB" id="A0A6G0I0A0"/>
<dbReference type="PANTHER" id="PTHR47331">
    <property type="entry name" value="PHD-TYPE DOMAIN-CONTAINING PROTEIN"/>
    <property type="match status" value="1"/>
</dbReference>
<keyword evidence="2" id="KW-1185">Reference proteome</keyword>
<evidence type="ECO:0000313" key="1">
    <source>
        <dbReference type="EMBL" id="KAE8284743.1"/>
    </source>
</evidence>
<name>A0A6G0I0A0_LARCR</name>
<dbReference type="Proteomes" id="UP000424527">
    <property type="component" value="Unassembled WGS sequence"/>
</dbReference>
<dbReference type="PANTHER" id="PTHR47331:SF5">
    <property type="entry name" value="RIBONUCLEASE H"/>
    <property type="match status" value="1"/>
</dbReference>
<gene>
    <name evidence="1" type="ORF">D5F01_LYC16177</name>
</gene>
<protein>
    <submittedName>
        <fullName evidence="1">Uncharacterized protein</fullName>
    </submittedName>
</protein>
<comment type="caution">
    <text evidence="1">The sequence shown here is derived from an EMBL/GenBank/DDBJ whole genome shotgun (WGS) entry which is preliminary data.</text>
</comment>
<organism evidence="1 2">
    <name type="scientific">Larimichthys crocea</name>
    <name type="common">Large yellow croaker</name>
    <name type="synonym">Pseudosciaena crocea</name>
    <dbReference type="NCBI Taxonomy" id="215358"/>
    <lineage>
        <taxon>Eukaryota</taxon>
        <taxon>Metazoa</taxon>
        <taxon>Chordata</taxon>
        <taxon>Craniata</taxon>
        <taxon>Vertebrata</taxon>
        <taxon>Euteleostomi</taxon>
        <taxon>Actinopterygii</taxon>
        <taxon>Neopterygii</taxon>
        <taxon>Teleostei</taxon>
        <taxon>Neoteleostei</taxon>
        <taxon>Acanthomorphata</taxon>
        <taxon>Eupercaria</taxon>
        <taxon>Sciaenidae</taxon>
        <taxon>Larimichthys</taxon>
    </lineage>
</organism>
<reference evidence="1 2" key="1">
    <citation type="submission" date="2019-07" db="EMBL/GenBank/DDBJ databases">
        <title>Chromosome genome assembly for large yellow croaker.</title>
        <authorList>
            <person name="Xiao S."/>
        </authorList>
    </citation>
    <scope>NUCLEOTIDE SEQUENCE [LARGE SCALE GENOMIC DNA]</scope>
    <source>
        <strain evidence="1">JMULYC20181020</strain>
        <tissue evidence="1">Muscle</tissue>
    </source>
</reference>
<accession>A0A6G0I0A0</accession>
<sequence length="204" mass="23086">MFRNPNTVYTLVDFSEWLQYEAWCHDYESQLPSSGVRDKASQKRRVATILSFKDSSAPPSLQNKKQDADAVQDLTMQLSVTYGSLVDSVVRANTSRSSMLWILEKRKKAREESCLVSTTTEVLYRVCVRVTLHHQNHSLDTYALLDDSSERTMLLPMAAQKLGLKGALETLDLRTIRQDIQTLNGASVSFYISLASNSKNRFAK</sequence>
<evidence type="ECO:0000313" key="2">
    <source>
        <dbReference type="Proteomes" id="UP000424527"/>
    </source>
</evidence>